<dbReference type="PANTHER" id="PTHR42659">
    <property type="entry name" value="XANTHINE DEHYDROGENASE SUBUNIT C-RELATED"/>
    <property type="match status" value="1"/>
</dbReference>
<dbReference type="Gene3D" id="3.30.43.10">
    <property type="entry name" value="Uridine Diphospho-n-acetylenolpyruvylglucosamine Reductase, domain 2"/>
    <property type="match status" value="1"/>
</dbReference>
<accession>A0A371PKE1</accession>
<dbReference type="InterPro" id="IPR036318">
    <property type="entry name" value="FAD-bd_PCMH-like_sf"/>
</dbReference>
<dbReference type="Proteomes" id="UP000261905">
    <property type="component" value="Unassembled WGS sequence"/>
</dbReference>
<feature type="domain" description="FAD-binding PCMH-type" evidence="4">
    <location>
        <begin position="9"/>
        <end position="183"/>
    </location>
</feature>
<proteinExistence type="predicted"/>
<dbReference type="InterPro" id="IPR002346">
    <property type="entry name" value="Mopterin_DH_FAD-bd"/>
</dbReference>
<evidence type="ECO:0000313" key="6">
    <source>
        <dbReference type="Proteomes" id="UP000261905"/>
    </source>
</evidence>
<keyword evidence="1" id="KW-0285">Flavoprotein</keyword>
<evidence type="ECO:0000256" key="1">
    <source>
        <dbReference type="ARBA" id="ARBA00022630"/>
    </source>
</evidence>
<dbReference type="SUPFAM" id="SSF56176">
    <property type="entry name" value="FAD-binding/transporter-associated domain-like"/>
    <property type="match status" value="1"/>
</dbReference>
<dbReference type="Gene3D" id="3.30.465.10">
    <property type="match status" value="1"/>
</dbReference>
<dbReference type="GO" id="GO:0071949">
    <property type="term" value="F:FAD binding"/>
    <property type="evidence" value="ECO:0007669"/>
    <property type="project" value="InterPro"/>
</dbReference>
<reference evidence="5 6" key="1">
    <citation type="submission" date="2018-08" db="EMBL/GenBank/DDBJ databases">
        <title>Paenibacillus sp. M4BSY-1, whole genome shotgun sequence.</title>
        <authorList>
            <person name="Tuo L."/>
        </authorList>
    </citation>
    <scope>NUCLEOTIDE SEQUENCE [LARGE SCALE GENOMIC DNA]</scope>
    <source>
        <strain evidence="5 6">M4BSY-1</strain>
    </source>
</reference>
<dbReference type="GO" id="GO:0016491">
    <property type="term" value="F:oxidoreductase activity"/>
    <property type="evidence" value="ECO:0007669"/>
    <property type="project" value="UniProtKB-KW"/>
</dbReference>
<keyword evidence="6" id="KW-1185">Reference proteome</keyword>
<dbReference type="AlphaFoldDB" id="A0A371PKE1"/>
<evidence type="ECO:0000256" key="2">
    <source>
        <dbReference type="ARBA" id="ARBA00022827"/>
    </source>
</evidence>
<dbReference type="PROSITE" id="PS51387">
    <property type="entry name" value="FAD_PCMH"/>
    <property type="match status" value="1"/>
</dbReference>
<dbReference type="SUPFAM" id="SSF55447">
    <property type="entry name" value="CO dehydrogenase flavoprotein C-terminal domain-like"/>
    <property type="match status" value="1"/>
</dbReference>
<dbReference type="InterPro" id="IPR036683">
    <property type="entry name" value="CO_DH_flav_C_dom_sf"/>
</dbReference>
<evidence type="ECO:0000259" key="4">
    <source>
        <dbReference type="PROSITE" id="PS51387"/>
    </source>
</evidence>
<evidence type="ECO:0000313" key="5">
    <source>
        <dbReference type="EMBL" id="REK76613.1"/>
    </source>
</evidence>
<comment type="caution">
    <text evidence="5">The sequence shown here is derived from an EMBL/GenBank/DDBJ whole genome shotgun (WGS) entry which is preliminary data.</text>
</comment>
<dbReference type="InterPro" id="IPR051312">
    <property type="entry name" value="Diverse_Substr_Oxidored"/>
</dbReference>
<dbReference type="Gene3D" id="3.30.390.50">
    <property type="entry name" value="CO dehydrogenase flavoprotein, C-terminal domain"/>
    <property type="match status" value="1"/>
</dbReference>
<keyword evidence="3" id="KW-0560">Oxidoreductase</keyword>
<gene>
    <name evidence="5" type="ORF">DX130_06125</name>
</gene>
<sequence>MAIEMADYLRADYSNVWQPASVEEAWHLKRKFGGKASYAAGGTLLRTQWQNGVRPEPKHLISLSSIPELQGIRLSEETLSIGARAALDECHQHPLLNRHGELLVTAIGQIAAPAIRHLATIGGNISSLIGDAVPALTAMNAEVVVFRGSGWSQGPILDWVRGKNGAREPDDLLVRVILPVVTDSERAQEELFAFYEKVSRHDTFVPSIVTVVKQDRVSEDGHRTELQVSAEAESALPTRLRDAAPTMNGSRLSDNMLGLIHEAIKGQYKAAEELFAGSDYRKEATANLISARLWKMIKHK</sequence>
<dbReference type="EMBL" id="QUBQ01000001">
    <property type="protein sequence ID" value="REK76613.1"/>
    <property type="molecule type" value="Genomic_DNA"/>
</dbReference>
<protein>
    <recommendedName>
        <fullName evidence="4">FAD-binding PCMH-type domain-containing protein</fullName>
    </recommendedName>
</protein>
<dbReference type="InterPro" id="IPR016167">
    <property type="entry name" value="FAD-bd_PCMH_sub1"/>
</dbReference>
<evidence type="ECO:0000256" key="3">
    <source>
        <dbReference type="ARBA" id="ARBA00023002"/>
    </source>
</evidence>
<name>A0A371PKE1_9BACL</name>
<dbReference type="PANTHER" id="PTHR42659:SF2">
    <property type="entry name" value="XANTHINE DEHYDROGENASE SUBUNIT C-RELATED"/>
    <property type="match status" value="1"/>
</dbReference>
<dbReference type="InterPro" id="IPR016166">
    <property type="entry name" value="FAD-bd_PCMH"/>
</dbReference>
<dbReference type="Pfam" id="PF00941">
    <property type="entry name" value="FAD_binding_5"/>
    <property type="match status" value="1"/>
</dbReference>
<keyword evidence="2" id="KW-0274">FAD</keyword>
<dbReference type="InterPro" id="IPR016169">
    <property type="entry name" value="FAD-bd_PCMH_sub2"/>
</dbReference>
<organism evidence="5 6">
    <name type="scientific">Paenibacillus paeoniae</name>
    <dbReference type="NCBI Taxonomy" id="2292705"/>
    <lineage>
        <taxon>Bacteria</taxon>
        <taxon>Bacillati</taxon>
        <taxon>Bacillota</taxon>
        <taxon>Bacilli</taxon>
        <taxon>Bacillales</taxon>
        <taxon>Paenibacillaceae</taxon>
        <taxon>Paenibacillus</taxon>
    </lineage>
</organism>